<evidence type="ECO:0000313" key="4">
    <source>
        <dbReference type="Proteomes" id="UP000001935"/>
    </source>
</evidence>
<dbReference type="EMBL" id="CP000251">
    <property type="protein sequence ID" value="ABC79903.1"/>
    <property type="molecule type" value="Genomic_DNA"/>
</dbReference>
<dbReference type="HOGENOM" id="CLU_1025690_0_0_7"/>
<dbReference type="EC" id="2.4.2.9" evidence="3"/>
<dbReference type="Pfam" id="PF14681">
    <property type="entry name" value="UPRTase"/>
    <property type="match status" value="1"/>
</dbReference>
<dbReference type="Gene3D" id="3.40.50.2020">
    <property type="match status" value="1"/>
</dbReference>
<keyword evidence="3" id="KW-0328">Glycosyltransferase</keyword>
<dbReference type="GO" id="GO:0004845">
    <property type="term" value="F:uracil phosphoribosyltransferase activity"/>
    <property type="evidence" value="ECO:0007669"/>
    <property type="project" value="UniProtKB-EC"/>
</dbReference>
<proteinExistence type="predicted"/>
<gene>
    <name evidence="3" type="ordered locus">Adeh_0126</name>
</gene>
<evidence type="ECO:0000256" key="1">
    <source>
        <dbReference type="SAM" id="MobiDB-lite"/>
    </source>
</evidence>
<dbReference type="KEGG" id="ade:Adeh_0126"/>
<dbReference type="InterPro" id="IPR000836">
    <property type="entry name" value="PRTase_dom"/>
</dbReference>
<feature type="domain" description="Phosphoribosyltransferase" evidence="2">
    <location>
        <begin position="61"/>
        <end position="264"/>
    </location>
</feature>
<dbReference type="AlphaFoldDB" id="Q2IM73"/>
<dbReference type="SUPFAM" id="SSF53271">
    <property type="entry name" value="PRTase-like"/>
    <property type="match status" value="1"/>
</dbReference>
<reference evidence="3" key="1">
    <citation type="submission" date="2006-01" db="EMBL/GenBank/DDBJ databases">
        <title>Complete sequence of Anaeromyxobacter dehalogenans 2CP-C.</title>
        <authorList>
            <consortium name="US DOE Joint Genome Institute"/>
            <person name="Copeland A."/>
            <person name="Lucas S."/>
            <person name="Lapidus A."/>
            <person name="Barry K."/>
            <person name="Detter J.C."/>
            <person name="Glavina T."/>
            <person name="Hammon N."/>
            <person name="Israni S."/>
            <person name="Pitluck S."/>
            <person name="Brettin T."/>
            <person name="Bruce D."/>
            <person name="Han C."/>
            <person name="Tapia R."/>
            <person name="Gilna P."/>
            <person name="Kiss H."/>
            <person name="Schmutz J."/>
            <person name="Larimer F."/>
            <person name="Land M."/>
            <person name="Kyrpides N."/>
            <person name="Anderson I."/>
            <person name="Sanford R.A."/>
            <person name="Ritalahti K.M."/>
            <person name="Thomas H.S."/>
            <person name="Kirby J.R."/>
            <person name="Zhulin I.B."/>
            <person name="Loeffler F.E."/>
            <person name="Richardson P."/>
        </authorList>
    </citation>
    <scope>NUCLEOTIDE SEQUENCE</scope>
    <source>
        <strain evidence="3">2CP-C</strain>
    </source>
</reference>
<evidence type="ECO:0000313" key="3">
    <source>
        <dbReference type="EMBL" id="ABC79903.1"/>
    </source>
</evidence>
<organism evidence="3 4">
    <name type="scientific">Anaeromyxobacter dehalogenans (strain 2CP-C)</name>
    <dbReference type="NCBI Taxonomy" id="290397"/>
    <lineage>
        <taxon>Bacteria</taxon>
        <taxon>Pseudomonadati</taxon>
        <taxon>Myxococcota</taxon>
        <taxon>Myxococcia</taxon>
        <taxon>Myxococcales</taxon>
        <taxon>Cystobacterineae</taxon>
        <taxon>Anaeromyxobacteraceae</taxon>
        <taxon>Anaeromyxobacter</taxon>
    </lineage>
</organism>
<feature type="compositionally biased region" description="Basic residues" evidence="1">
    <location>
        <begin position="1"/>
        <end position="11"/>
    </location>
</feature>
<keyword evidence="3" id="KW-0808">Transferase</keyword>
<name>Q2IM73_ANADE</name>
<dbReference type="InterPro" id="IPR029057">
    <property type="entry name" value="PRTase-like"/>
</dbReference>
<evidence type="ECO:0000259" key="2">
    <source>
        <dbReference type="Pfam" id="PF14681"/>
    </source>
</evidence>
<dbReference type="Proteomes" id="UP000001935">
    <property type="component" value="Chromosome"/>
</dbReference>
<sequence length="304" mass="34005">MRRRRASRRRLPAAGARKFGRRLPGRPALCSRPVRDLSYDHVPYRMSEIEHRYGENVHIVANPFLLGALATLCSKETRQPAINRLVRLLYEDLIRTVMNHEFPRRRVAVPTRMIDSSPQAIFEGEVVDRQVRAVTVNIARAGAVPSQLVYDLLNETLEPSLVRQDHIIMSRMLGENEEVVGAGIGGMKIGGDVDDAFLLFPDPMGATGSSLATAIETYKKKVPGKARRIVNIHLIVTPEYLRNMTKAHPDVRIYAIRLDRGLSPPDVLATVPGTRWDEERGLDDHQYIVPGGGGFGEIMNNAYV</sequence>
<accession>Q2IM73</accession>
<dbReference type="STRING" id="290397.Adeh_0126"/>
<feature type="region of interest" description="Disordered" evidence="1">
    <location>
        <begin position="1"/>
        <end position="24"/>
    </location>
</feature>
<protein>
    <submittedName>
        <fullName evidence="3">Uracil phosphoribosyltransferase</fullName>
        <ecNumber evidence="3">2.4.2.9</ecNumber>
    </submittedName>
</protein>
<dbReference type="eggNOG" id="COG0035">
    <property type="taxonomic scope" value="Bacteria"/>
</dbReference>